<organism evidence="5 6">
    <name type="scientific">Geotalea uraniireducens</name>
    <dbReference type="NCBI Taxonomy" id="351604"/>
    <lineage>
        <taxon>Bacteria</taxon>
        <taxon>Pseudomonadati</taxon>
        <taxon>Thermodesulfobacteriota</taxon>
        <taxon>Desulfuromonadia</taxon>
        <taxon>Geobacterales</taxon>
        <taxon>Geobacteraceae</taxon>
        <taxon>Geotalea</taxon>
    </lineage>
</organism>
<evidence type="ECO:0000256" key="3">
    <source>
        <dbReference type="PROSITE-ProRule" id="PRU00333"/>
    </source>
</evidence>
<dbReference type="Proteomes" id="UP001317705">
    <property type="component" value="Chromosome"/>
</dbReference>
<evidence type="ECO:0000256" key="1">
    <source>
        <dbReference type="ARBA" id="ARBA00022603"/>
    </source>
</evidence>
<dbReference type="PANTHER" id="PTHR11103:SF18">
    <property type="entry name" value="SLR1189 PROTEIN"/>
    <property type="match status" value="1"/>
</dbReference>
<dbReference type="Pfam" id="PF02574">
    <property type="entry name" value="S-methyl_trans"/>
    <property type="match status" value="1"/>
</dbReference>
<dbReference type="InterPro" id="IPR036589">
    <property type="entry name" value="HCY_dom_sf"/>
</dbReference>
<name>A0ABM8EMK6_9BACT</name>
<evidence type="ECO:0000256" key="2">
    <source>
        <dbReference type="ARBA" id="ARBA00022679"/>
    </source>
</evidence>
<dbReference type="SUPFAM" id="SSF82282">
    <property type="entry name" value="Homocysteine S-methyltransferase"/>
    <property type="match status" value="1"/>
</dbReference>
<dbReference type="PANTHER" id="PTHR11103">
    <property type="entry name" value="SLR1189 PROTEIN"/>
    <property type="match status" value="1"/>
</dbReference>
<comment type="cofactor">
    <cofactor evidence="3">
        <name>Zn(2+)</name>
        <dbReference type="ChEBI" id="CHEBI:29105"/>
    </cofactor>
</comment>
<evidence type="ECO:0000259" key="4">
    <source>
        <dbReference type="PROSITE" id="PS50970"/>
    </source>
</evidence>
<keyword evidence="3" id="KW-0479">Metal-binding</keyword>
<keyword evidence="3" id="KW-0862">Zinc</keyword>
<feature type="binding site" evidence="3">
    <location>
        <position position="224"/>
    </location>
    <ligand>
        <name>Zn(2+)</name>
        <dbReference type="ChEBI" id="CHEBI:29105"/>
    </ligand>
</feature>
<proteinExistence type="predicted"/>
<dbReference type="EMBL" id="AP027151">
    <property type="protein sequence ID" value="BDV43817.1"/>
    <property type="molecule type" value="Genomic_DNA"/>
</dbReference>
<feature type="binding site" evidence="3">
    <location>
        <position position="297"/>
    </location>
    <ligand>
        <name>Zn(2+)</name>
        <dbReference type="ChEBI" id="CHEBI:29105"/>
    </ligand>
</feature>
<dbReference type="GO" id="GO:0008168">
    <property type="term" value="F:methyltransferase activity"/>
    <property type="evidence" value="ECO:0007669"/>
    <property type="project" value="UniProtKB-KW"/>
</dbReference>
<keyword evidence="2 3" id="KW-0808">Transferase</keyword>
<sequence>MGASFAELLQTAPVILGEGAVIERLRREFAVELHPELVNAAFVYEPAGRAALETIYRQYLAAGEHYRLPMLLSTPTWRANRERLARAGLADRDVNGDNFRFLDALRRSYGPYAGQIFICGLLSCRGDAYNPREGQSTEAAREFHRFQAEALAAAGVDLLLASTLPGCAEAAGLAQAMAATGLPYIVSFVIRPTGTLLDGTPLHRALAIIDDAVRPRPLGYLVNCSHASIFRRAICQPGNDLPAVRARLLGLLANTAALSPEELDEHPELVTEPPDDFAAAVAALHAEFGMRLLGGCCGTDGRHIAALADRLATLIRR</sequence>
<feature type="binding site" evidence="3">
    <location>
        <position position="296"/>
    </location>
    <ligand>
        <name>Zn(2+)</name>
        <dbReference type="ChEBI" id="CHEBI:29105"/>
    </ligand>
</feature>
<gene>
    <name evidence="5" type="ORF">GURASL_27400</name>
</gene>
<keyword evidence="1 3" id="KW-0489">Methyltransferase</keyword>
<accession>A0ABM8EMK6</accession>
<dbReference type="PROSITE" id="PS50970">
    <property type="entry name" value="HCY"/>
    <property type="match status" value="1"/>
</dbReference>
<evidence type="ECO:0000313" key="5">
    <source>
        <dbReference type="EMBL" id="BDV43817.1"/>
    </source>
</evidence>
<dbReference type="GO" id="GO:0032259">
    <property type="term" value="P:methylation"/>
    <property type="evidence" value="ECO:0007669"/>
    <property type="project" value="UniProtKB-KW"/>
</dbReference>
<feature type="domain" description="Hcy-binding" evidence="4">
    <location>
        <begin position="3"/>
        <end position="311"/>
    </location>
</feature>
<dbReference type="RefSeq" id="WP_281999938.1">
    <property type="nucleotide sequence ID" value="NZ_AP027151.1"/>
</dbReference>
<dbReference type="Gene3D" id="3.20.20.330">
    <property type="entry name" value="Homocysteine-binding-like domain"/>
    <property type="match status" value="1"/>
</dbReference>
<evidence type="ECO:0000313" key="6">
    <source>
        <dbReference type="Proteomes" id="UP001317705"/>
    </source>
</evidence>
<protein>
    <submittedName>
        <fullName evidence="5">Homocysteine methyltransferase</fullName>
    </submittedName>
</protein>
<reference evidence="5 6" key="1">
    <citation type="submission" date="2022-12" db="EMBL/GenBank/DDBJ databases">
        <title>Polyphasic characterization of Geotalea uranireducens NIT-SL11 newly isolated from a complex of sewage sludge and microbially reduced graphene oxide.</title>
        <authorList>
            <person name="Xie L."/>
            <person name="Yoshida N."/>
            <person name="Meng L."/>
        </authorList>
    </citation>
    <scope>NUCLEOTIDE SEQUENCE [LARGE SCALE GENOMIC DNA]</scope>
    <source>
        <strain evidence="5 6">NIT-SL11</strain>
    </source>
</reference>
<keyword evidence="6" id="KW-1185">Reference proteome</keyword>
<dbReference type="InterPro" id="IPR003726">
    <property type="entry name" value="HCY_dom"/>
</dbReference>